<dbReference type="NCBIfam" id="TIGR02532">
    <property type="entry name" value="IV_pilin_GFxxxE"/>
    <property type="match status" value="1"/>
</dbReference>
<dbReference type="EMBL" id="VTPU01000011">
    <property type="protein sequence ID" value="TZG35846.1"/>
    <property type="molecule type" value="Genomic_DNA"/>
</dbReference>
<dbReference type="Gene3D" id="3.30.700.10">
    <property type="entry name" value="Glycoprotein, Type 4 Pilin"/>
    <property type="match status" value="1"/>
</dbReference>
<evidence type="ECO:0000313" key="2">
    <source>
        <dbReference type="EMBL" id="TZG35846.1"/>
    </source>
</evidence>
<dbReference type="OrthoDB" id="5296638at2"/>
<organism evidence="2 3">
    <name type="scientific">Halomonas eurihalina</name>
    <dbReference type="NCBI Taxonomy" id="42566"/>
    <lineage>
        <taxon>Bacteria</taxon>
        <taxon>Pseudomonadati</taxon>
        <taxon>Pseudomonadota</taxon>
        <taxon>Gammaproteobacteria</taxon>
        <taxon>Oceanospirillales</taxon>
        <taxon>Halomonadaceae</taxon>
        <taxon>Halomonas</taxon>
    </lineage>
</organism>
<dbReference type="SUPFAM" id="SSF54523">
    <property type="entry name" value="Pili subunits"/>
    <property type="match status" value="1"/>
</dbReference>
<keyword evidence="1" id="KW-1133">Transmembrane helix</keyword>
<dbReference type="Pfam" id="PF07963">
    <property type="entry name" value="N_methyl"/>
    <property type="match status" value="1"/>
</dbReference>
<sequence>MFHSSSRASSPGFFVARCFGRYRIPASWSILRAGHHAEARDMCHSKSRALRRSEVRRGQAGFTLLELMIVVAIIAILAGVAYPRYGDAVGEARVADGRSALMTLAGRLERCRTSTHSYDDCIDSPTPSEAGYYRVTASLAPTDYRLTATHDGEAVKTACRVLTLDATGRTLPEACW</sequence>
<dbReference type="InterPro" id="IPR031982">
    <property type="entry name" value="PilE-like"/>
</dbReference>
<reference evidence="2 3" key="1">
    <citation type="submission" date="2019-08" db="EMBL/GenBank/DDBJ databases">
        <title>Draft Genome Sequence of Halomonas eurihalina Isolated from Preserved Hide-surface.</title>
        <authorList>
            <person name="Hussain S.A."/>
            <person name="Xu A."/>
            <person name="Sarker M."/>
            <person name="Sommers C."/>
        </authorList>
    </citation>
    <scope>NUCLEOTIDE SEQUENCE [LARGE SCALE GENOMIC DNA]</scope>
    <source>
        <strain evidence="2 3">MS1</strain>
    </source>
</reference>
<keyword evidence="3" id="KW-1185">Reference proteome</keyword>
<dbReference type="GO" id="GO:0043683">
    <property type="term" value="P:type IV pilus assembly"/>
    <property type="evidence" value="ECO:0007669"/>
    <property type="project" value="InterPro"/>
</dbReference>
<comment type="caution">
    <text evidence="2">The sequence shown here is derived from an EMBL/GenBank/DDBJ whole genome shotgun (WGS) entry which is preliminary data.</text>
</comment>
<gene>
    <name evidence="2" type="ORF">FZZ93_11845</name>
</gene>
<dbReference type="InterPro" id="IPR045584">
    <property type="entry name" value="Pilin-like"/>
</dbReference>
<dbReference type="Proteomes" id="UP000324260">
    <property type="component" value="Unassembled WGS sequence"/>
</dbReference>
<feature type="transmembrane region" description="Helical" evidence="1">
    <location>
        <begin position="60"/>
        <end position="82"/>
    </location>
</feature>
<name>A0A5D9CWS0_HALER</name>
<dbReference type="InterPro" id="IPR012902">
    <property type="entry name" value="N_methyl_site"/>
</dbReference>
<evidence type="ECO:0000313" key="3">
    <source>
        <dbReference type="Proteomes" id="UP000324260"/>
    </source>
</evidence>
<dbReference type="Pfam" id="PF16732">
    <property type="entry name" value="ComP_DUS"/>
    <property type="match status" value="1"/>
</dbReference>
<dbReference type="PROSITE" id="PS00409">
    <property type="entry name" value="PROKAR_NTER_METHYL"/>
    <property type="match status" value="1"/>
</dbReference>
<dbReference type="AlphaFoldDB" id="A0A5D9CWS0"/>
<keyword evidence="1" id="KW-0812">Transmembrane</keyword>
<proteinExistence type="predicted"/>
<keyword evidence="1" id="KW-0472">Membrane</keyword>
<evidence type="ECO:0000256" key="1">
    <source>
        <dbReference type="SAM" id="Phobius"/>
    </source>
</evidence>
<accession>A0A5D9CWS0</accession>
<protein>
    <submittedName>
        <fullName evidence="2">Prepilin-type N-terminal cleavage/methylation domain-containing protein</fullName>
    </submittedName>
</protein>